<protein>
    <submittedName>
        <fullName evidence="2">Uncharacterized protein</fullName>
    </submittedName>
</protein>
<dbReference type="EMBL" id="JACEEZ010018792">
    <property type="protein sequence ID" value="KAG0716508.1"/>
    <property type="molecule type" value="Genomic_DNA"/>
</dbReference>
<sequence>MTKPSQSAALHPFNHPRGLREMLNIASQSGSLPPPRTSAVDAGTQTVEDSPKGEEDKDSSQDVQVEVEVEDQSPPIDTHKTSVS</sequence>
<dbReference type="Proteomes" id="UP000770661">
    <property type="component" value="Unassembled WGS sequence"/>
</dbReference>
<evidence type="ECO:0000313" key="3">
    <source>
        <dbReference type="Proteomes" id="UP000770661"/>
    </source>
</evidence>
<keyword evidence="3" id="KW-1185">Reference proteome</keyword>
<accession>A0A8J5C3T9</accession>
<gene>
    <name evidence="2" type="ORF">GWK47_009533</name>
</gene>
<feature type="region of interest" description="Disordered" evidence="1">
    <location>
        <begin position="1"/>
        <end position="84"/>
    </location>
</feature>
<comment type="caution">
    <text evidence="2">The sequence shown here is derived from an EMBL/GenBank/DDBJ whole genome shotgun (WGS) entry which is preliminary data.</text>
</comment>
<organism evidence="2 3">
    <name type="scientific">Chionoecetes opilio</name>
    <name type="common">Atlantic snow crab</name>
    <name type="synonym">Cancer opilio</name>
    <dbReference type="NCBI Taxonomy" id="41210"/>
    <lineage>
        <taxon>Eukaryota</taxon>
        <taxon>Metazoa</taxon>
        <taxon>Ecdysozoa</taxon>
        <taxon>Arthropoda</taxon>
        <taxon>Crustacea</taxon>
        <taxon>Multicrustacea</taxon>
        <taxon>Malacostraca</taxon>
        <taxon>Eumalacostraca</taxon>
        <taxon>Eucarida</taxon>
        <taxon>Decapoda</taxon>
        <taxon>Pleocyemata</taxon>
        <taxon>Brachyura</taxon>
        <taxon>Eubrachyura</taxon>
        <taxon>Majoidea</taxon>
        <taxon>Majidae</taxon>
        <taxon>Chionoecetes</taxon>
    </lineage>
</organism>
<feature type="compositionally biased region" description="Basic and acidic residues" evidence="1">
    <location>
        <begin position="49"/>
        <end position="60"/>
    </location>
</feature>
<proteinExistence type="predicted"/>
<name>A0A8J5C3T9_CHIOP</name>
<evidence type="ECO:0000313" key="2">
    <source>
        <dbReference type="EMBL" id="KAG0716508.1"/>
    </source>
</evidence>
<reference evidence="2" key="1">
    <citation type="submission" date="2020-07" db="EMBL/GenBank/DDBJ databases">
        <title>The High-quality genome of the commercially important snow crab, Chionoecetes opilio.</title>
        <authorList>
            <person name="Jeong J.-H."/>
            <person name="Ryu S."/>
        </authorList>
    </citation>
    <scope>NUCLEOTIDE SEQUENCE</scope>
    <source>
        <strain evidence="2">MADBK_172401_WGS</strain>
        <tissue evidence="2">Digestive gland</tissue>
    </source>
</reference>
<dbReference type="AlphaFoldDB" id="A0A8J5C3T9"/>
<evidence type="ECO:0000256" key="1">
    <source>
        <dbReference type="SAM" id="MobiDB-lite"/>
    </source>
</evidence>